<accession>A0A8B7NXX5</accession>
<dbReference type="GO" id="GO:0030154">
    <property type="term" value="P:cell differentiation"/>
    <property type="evidence" value="ECO:0007669"/>
    <property type="project" value="UniProtKB-KW"/>
</dbReference>
<evidence type="ECO:0000256" key="1">
    <source>
        <dbReference type="ARBA" id="ARBA00022473"/>
    </source>
</evidence>
<protein>
    <recommendedName>
        <fullName evidence="8">Protein twist</fullName>
    </recommendedName>
</protein>
<dbReference type="Pfam" id="PF00010">
    <property type="entry name" value="HLH"/>
    <property type="match status" value="1"/>
</dbReference>
<dbReference type="GeneID" id="108674305"/>
<feature type="domain" description="BHLH" evidence="10">
    <location>
        <begin position="200"/>
        <end position="251"/>
    </location>
</feature>
<dbReference type="AlphaFoldDB" id="A0A8B7NXX5"/>
<keyword evidence="5" id="KW-0804">Transcription</keyword>
<dbReference type="GO" id="GO:0046983">
    <property type="term" value="F:protein dimerization activity"/>
    <property type="evidence" value="ECO:0007669"/>
    <property type="project" value="InterPro"/>
</dbReference>
<evidence type="ECO:0000256" key="7">
    <source>
        <dbReference type="ARBA" id="ARBA00059086"/>
    </source>
</evidence>
<dbReference type="RefSeq" id="XP_018017731.1">
    <property type="nucleotide sequence ID" value="XM_018162242.2"/>
</dbReference>
<evidence type="ECO:0000313" key="12">
    <source>
        <dbReference type="RefSeq" id="XP_018017731.1"/>
    </source>
</evidence>
<keyword evidence="2" id="KW-0221">Differentiation</keyword>
<evidence type="ECO:0000256" key="4">
    <source>
        <dbReference type="ARBA" id="ARBA00023125"/>
    </source>
</evidence>
<evidence type="ECO:0000256" key="2">
    <source>
        <dbReference type="ARBA" id="ARBA00022782"/>
    </source>
</evidence>
<comment type="function">
    <text evidence="7">Involved in the establishment and dorsoventral patterning of germ layers in the embryo.</text>
</comment>
<reference evidence="12" key="1">
    <citation type="submission" date="2025-08" db="UniProtKB">
        <authorList>
            <consortium name="RefSeq"/>
        </authorList>
    </citation>
    <scope>IDENTIFICATION</scope>
    <source>
        <tissue evidence="12">Whole organism</tissue>
    </source>
</reference>
<dbReference type="GO" id="GO:0000977">
    <property type="term" value="F:RNA polymerase II transcription regulatory region sequence-specific DNA binding"/>
    <property type="evidence" value="ECO:0007669"/>
    <property type="project" value="TreeGrafter"/>
</dbReference>
<dbReference type="InterPro" id="IPR036638">
    <property type="entry name" value="HLH_DNA-bd_sf"/>
</dbReference>
<proteinExistence type="predicted"/>
<organism evidence="11 12">
    <name type="scientific">Hyalella azteca</name>
    <name type="common">Amphipod</name>
    <dbReference type="NCBI Taxonomy" id="294128"/>
    <lineage>
        <taxon>Eukaryota</taxon>
        <taxon>Metazoa</taxon>
        <taxon>Ecdysozoa</taxon>
        <taxon>Arthropoda</taxon>
        <taxon>Crustacea</taxon>
        <taxon>Multicrustacea</taxon>
        <taxon>Malacostraca</taxon>
        <taxon>Eumalacostraca</taxon>
        <taxon>Peracarida</taxon>
        <taxon>Amphipoda</taxon>
        <taxon>Senticaudata</taxon>
        <taxon>Talitrida</taxon>
        <taxon>Talitroidea</taxon>
        <taxon>Hyalellidae</taxon>
        <taxon>Hyalella</taxon>
    </lineage>
</organism>
<keyword evidence="11" id="KW-1185">Reference proteome</keyword>
<gene>
    <name evidence="12" type="primary">LOC108674305</name>
</gene>
<evidence type="ECO:0000256" key="3">
    <source>
        <dbReference type="ARBA" id="ARBA00023015"/>
    </source>
</evidence>
<dbReference type="FunFam" id="4.10.280.10:FF:000030">
    <property type="entry name" value="Twist transcription factor"/>
    <property type="match status" value="1"/>
</dbReference>
<dbReference type="GO" id="GO:0000981">
    <property type="term" value="F:DNA-binding transcription factor activity, RNA polymerase II-specific"/>
    <property type="evidence" value="ECO:0007669"/>
    <property type="project" value="TreeGrafter"/>
</dbReference>
<dbReference type="PROSITE" id="PS50888">
    <property type="entry name" value="BHLH"/>
    <property type="match status" value="1"/>
</dbReference>
<evidence type="ECO:0000256" key="9">
    <source>
        <dbReference type="SAM" id="MobiDB-lite"/>
    </source>
</evidence>
<dbReference type="PANTHER" id="PTHR23349">
    <property type="entry name" value="BASIC HELIX-LOOP-HELIX TRANSCRIPTION FACTOR, TWIST"/>
    <property type="match status" value="1"/>
</dbReference>
<feature type="region of interest" description="Disordered" evidence="9">
    <location>
        <begin position="61"/>
        <end position="82"/>
    </location>
</feature>
<dbReference type="SUPFAM" id="SSF47459">
    <property type="entry name" value="HLH, helix-loop-helix DNA-binding domain"/>
    <property type="match status" value="1"/>
</dbReference>
<dbReference type="InterPro" id="IPR011598">
    <property type="entry name" value="bHLH_dom"/>
</dbReference>
<keyword evidence="1" id="KW-0217">Developmental protein</keyword>
<dbReference type="Proteomes" id="UP000694843">
    <property type="component" value="Unplaced"/>
</dbReference>
<dbReference type="Gene3D" id="4.10.280.10">
    <property type="entry name" value="Helix-loop-helix DNA-binding domain"/>
    <property type="match status" value="1"/>
</dbReference>
<dbReference type="SMART" id="SM00353">
    <property type="entry name" value="HLH"/>
    <property type="match status" value="1"/>
</dbReference>
<evidence type="ECO:0000259" key="10">
    <source>
        <dbReference type="PROSITE" id="PS50888"/>
    </source>
</evidence>
<dbReference type="PANTHER" id="PTHR23349:SF50">
    <property type="entry name" value="PROTEIN TWIST"/>
    <property type="match status" value="1"/>
</dbReference>
<dbReference type="InterPro" id="IPR050283">
    <property type="entry name" value="E-box_TF_Regulators"/>
</dbReference>
<sequence>MVQRTDTMVPEIDIKTENDDILMSCAHNEQNGSKSLIRGSFSLRDQNSGPLLSLFNLNTNPNTEYPTHPNNMNHQGNSTNQQLDHRLSDTTFKTEKHMDYSSDFPQSYYGQQIMNVHETSSCSPATCTTVSTYSSTVNRGSNDTHDTNSSQVKRGIKRPISDIENDDDTQSTSSSISNESDRSHRHRKRTTHQSYQEIQQARSLANVRERQRTQSLNEGFSSLRRIIPTLPSDKLSKIQTLKLAIRYIDFLYQVLETDHHDARLASSCNYVAHEKLSYAFNVWRMEGAWGGHL</sequence>
<evidence type="ECO:0000256" key="8">
    <source>
        <dbReference type="ARBA" id="ARBA00072365"/>
    </source>
</evidence>
<evidence type="ECO:0000313" key="11">
    <source>
        <dbReference type="Proteomes" id="UP000694843"/>
    </source>
</evidence>
<keyword evidence="6" id="KW-0539">Nucleus</keyword>
<dbReference type="OrthoDB" id="8583783at2759"/>
<evidence type="ECO:0000256" key="5">
    <source>
        <dbReference type="ARBA" id="ARBA00023163"/>
    </source>
</evidence>
<feature type="region of interest" description="Disordered" evidence="9">
    <location>
        <begin position="134"/>
        <end position="196"/>
    </location>
</feature>
<dbReference type="KEGG" id="hazt:108674305"/>
<keyword evidence="4" id="KW-0238">DNA-binding</keyword>
<evidence type="ECO:0000256" key="6">
    <source>
        <dbReference type="ARBA" id="ARBA00023242"/>
    </source>
</evidence>
<keyword evidence="3" id="KW-0805">Transcription regulation</keyword>
<name>A0A8B7NXX5_HYAAZ</name>